<dbReference type="Pfam" id="PF01796">
    <property type="entry name" value="OB_ChsH2_C"/>
    <property type="match status" value="1"/>
</dbReference>
<reference evidence="2 3" key="1">
    <citation type="submission" date="2020-08" db="EMBL/GenBank/DDBJ databases">
        <title>Draft genome sequence of Parasphingopyxis sp. GrpM-11.</title>
        <authorList>
            <person name="Oh J."/>
            <person name="Roh D.-H."/>
        </authorList>
    </citation>
    <scope>NUCLEOTIDE SEQUENCE [LARGE SCALE GENOMIC DNA]</scope>
    <source>
        <strain evidence="2 3">GrpM-11</strain>
    </source>
</reference>
<name>A0A842HX91_9SPHN</name>
<proteinExistence type="predicted"/>
<dbReference type="InterPro" id="IPR012340">
    <property type="entry name" value="NA-bd_OB-fold"/>
</dbReference>
<evidence type="ECO:0000313" key="3">
    <source>
        <dbReference type="Proteomes" id="UP000564378"/>
    </source>
</evidence>
<dbReference type="EMBL" id="JACJVJ010000001">
    <property type="protein sequence ID" value="MBC2777037.1"/>
    <property type="molecule type" value="Genomic_DNA"/>
</dbReference>
<evidence type="ECO:0000259" key="1">
    <source>
        <dbReference type="Pfam" id="PF01796"/>
    </source>
</evidence>
<feature type="domain" description="ChsH2 C-terminal OB-fold" evidence="1">
    <location>
        <begin position="39"/>
        <end position="101"/>
    </location>
</feature>
<comment type="caution">
    <text evidence="2">The sequence shown here is derived from an EMBL/GenBank/DDBJ whole genome shotgun (WGS) entry which is preliminary data.</text>
</comment>
<keyword evidence="3" id="KW-1185">Reference proteome</keyword>
<gene>
    <name evidence="2" type="ORF">H6P80_05315</name>
</gene>
<organism evidence="2 3">
    <name type="scientific">Parasphingopyxis marina</name>
    <dbReference type="NCBI Taxonomy" id="2761622"/>
    <lineage>
        <taxon>Bacteria</taxon>
        <taxon>Pseudomonadati</taxon>
        <taxon>Pseudomonadota</taxon>
        <taxon>Alphaproteobacteria</taxon>
        <taxon>Sphingomonadales</taxon>
        <taxon>Sphingomonadaceae</taxon>
        <taxon>Parasphingopyxis</taxon>
    </lineage>
</organism>
<accession>A0A842HX91</accession>
<dbReference type="Proteomes" id="UP000564378">
    <property type="component" value="Unassembled WGS sequence"/>
</dbReference>
<evidence type="ECO:0000313" key="2">
    <source>
        <dbReference type="EMBL" id="MBC2777037.1"/>
    </source>
</evidence>
<dbReference type="PANTHER" id="PTHR34075">
    <property type="entry name" value="BLR3430 PROTEIN"/>
    <property type="match status" value="1"/>
</dbReference>
<dbReference type="AlphaFoldDB" id="A0A842HX91"/>
<dbReference type="PANTHER" id="PTHR34075:SF5">
    <property type="entry name" value="BLR3430 PROTEIN"/>
    <property type="match status" value="1"/>
</dbReference>
<dbReference type="InterPro" id="IPR052513">
    <property type="entry name" value="Thioester_dehydratase-like"/>
</dbReference>
<protein>
    <submittedName>
        <fullName evidence="2">OB-fold domain-containing protein</fullName>
    </submittedName>
</protein>
<dbReference type="InterPro" id="IPR002878">
    <property type="entry name" value="ChsH2_C"/>
</dbReference>
<dbReference type="SUPFAM" id="SSF50249">
    <property type="entry name" value="Nucleic acid-binding proteins"/>
    <property type="match status" value="1"/>
</dbReference>
<sequence>MTDLSRVGLAGSRCGQCSETTLGENGRCPNCGSDDMAPVRLSDRGTVWTYTVVRHRPPGDYRGPENFEPFALGLIELPEGLRVVAPIEGDPADVSIGLDVEFTPRLRPDDVVEFAYQPVK</sequence>